<dbReference type="EMBL" id="JABBFX010000004">
    <property type="protein sequence ID" value="NML48316.1"/>
    <property type="molecule type" value="Genomic_DNA"/>
</dbReference>
<evidence type="ECO:0000313" key="2">
    <source>
        <dbReference type="EMBL" id="NML48316.1"/>
    </source>
</evidence>
<accession>A0A848HBB1</accession>
<protein>
    <submittedName>
        <fullName evidence="2">DUF308 domain-containing protein</fullName>
    </submittedName>
</protein>
<keyword evidence="1" id="KW-1133">Transmembrane helix</keyword>
<organism evidence="2 3">
    <name type="scientific">Ramlibacter agri</name>
    <dbReference type="NCBI Taxonomy" id="2728837"/>
    <lineage>
        <taxon>Bacteria</taxon>
        <taxon>Pseudomonadati</taxon>
        <taxon>Pseudomonadota</taxon>
        <taxon>Betaproteobacteria</taxon>
        <taxon>Burkholderiales</taxon>
        <taxon>Comamonadaceae</taxon>
        <taxon>Ramlibacter</taxon>
    </lineage>
</organism>
<feature type="transmembrane region" description="Helical" evidence="1">
    <location>
        <begin position="12"/>
        <end position="31"/>
    </location>
</feature>
<evidence type="ECO:0000256" key="1">
    <source>
        <dbReference type="SAM" id="Phobius"/>
    </source>
</evidence>
<keyword evidence="1" id="KW-0472">Membrane</keyword>
<sequence>MTNRRTLERIDTLVWVLIFGGLLTLVLGIASHDETAVGGWSLSVLGALATIAGIVLIFVRSRLHETPEAGAESKP</sequence>
<name>A0A848HBB1_9BURK</name>
<keyword evidence="3" id="KW-1185">Reference proteome</keyword>
<proteinExistence type="predicted"/>
<comment type="caution">
    <text evidence="2">The sequence shown here is derived from an EMBL/GenBank/DDBJ whole genome shotgun (WGS) entry which is preliminary data.</text>
</comment>
<dbReference type="AlphaFoldDB" id="A0A848HBB1"/>
<feature type="transmembrane region" description="Helical" evidence="1">
    <location>
        <begin position="37"/>
        <end position="59"/>
    </location>
</feature>
<keyword evidence="1" id="KW-0812">Transmembrane</keyword>
<dbReference type="Proteomes" id="UP000541185">
    <property type="component" value="Unassembled WGS sequence"/>
</dbReference>
<dbReference type="RefSeq" id="WP_169422637.1">
    <property type="nucleotide sequence ID" value="NZ_JABBFX010000004.1"/>
</dbReference>
<evidence type="ECO:0000313" key="3">
    <source>
        <dbReference type="Proteomes" id="UP000541185"/>
    </source>
</evidence>
<gene>
    <name evidence="2" type="ORF">HHL11_31495</name>
</gene>
<reference evidence="2 3" key="1">
    <citation type="submission" date="2020-04" db="EMBL/GenBank/DDBJ databases">
        <title>Ramlibacter sp. G-1-2-2 isolated from soil.</title>
        <authorList>
            <person name="Dahal R.H."/>
        </authorList>
    </citation>
    <scope>NUCLEOTIDE SEQUENCE [LARGE SCALE GENOMIC DNA]</scope>
    <source>
        <strain evidence="2 3">G-1-2-2</strain>
    </source>
</reference>